<organism evidence="1 2">
    <name type="scientific">SAR86 cluster bacterium</name>
    <dbReference type="NCBI Taxonomy" id="2030880"/>
    <lineage>
        <taxon>Bacteria</taxon>
        <taxon>Pseudomonadati</taxon>
        <taxon>Pseudomonadota</taxon>
        <taxon>Gammaproteobacteria</taxon>
        <taxon>SAR86 cluster</taxon>
    </lineage>
</organism>
<reference evidence="1 2" key="1">
    <citation type="journal article" date="2018" name="Microbiome">
        <title>Fine metagenomic profile of the Mediterranean stratified and mixed water columns revealed by assembly and recruitment.</title>
        <authorList>
            <person name="Haro-Moreno J.M."/>
            <person name="Lopez-Perez M."/>
            <person name="De La Torre J.R."/>
            <person name="Picazo A."/>
            <person name="Camacho A."/>
            <person name="Rodriguez-Valera F."/>
        </authorList>
    </citation>
    <scope>NUCLEOTIDE SEQUENCE [LARGE SCALE GENOMIC DNA]</scope>
    <source>
        <strain evidence="1">MED-G78</strain>
    </source>
</reference>
<dbReference type="EMBL" id="QOPI01000004">
    <property type="protein sequence ID" value="RCL45186.1"/>
    <property type="molecule type" value="Genomic_DNA"/>
</dbReference>
<sequence>MKKNILIIGFGDLAQRLEKQLLDKDVIIYGLTRSPKKYKGSKLKEWDWLNQEPFKAPEKKFDSVIFFPKPADFSESGYKLGFIEPLKIINKSLKDIEFKSFIGISSTRVYGTHQEGKLSELNAPEPSDYRGSIILEYEKLIQSLFQSNSLILRLSGLYDDNTNWLKDFIKNFNGVKRDLPNKYLNRLHRDECARILAFVLKEELYLNNHLFNCSSSSITYEEYFKSVTGSEDFKKYFNNTNDSIRKISSERLRELGFEF</sequence>
<name>A0A368C887_9GAMM</name>
<dbReference type="Gene3D" id="3.40.50.720">
    <property type="entry name" value="NAD(P)-binding Rossmann-like Domain"/>
    <property type="match status" value="1"/>
</dbReference>
<evidence type="ECO:0000313" key="1">
    <source>
        <dbReference type="EMBL" id="RCL45186.1"/>
    </source>
</evidence>
<gene>
    <name evidence="1" type="ORF">DBW92_01420</name>
</gene>
<evidence type="ECO:0008006" key="3">
    <source>
        <dbReference type="Google" id="ProtNLM"/>
    </source>
</evidence>
<proteinExistence type="predicted"/>
<accession>A0A368C887</accession>
<dbReference type="AlphaFoldDB" id="A0A368C887"/>
<evidence type="ECO:0000313" key="2">
    <source>
        <dbReference type="Proteomes" id="UP000252915"/>
    </source>
</evidence>
<protein>
    <recommendedName>
        <fullName evidence="3">NAD(P)-dependent oxidoreductase</fullName>
    </recommendedName>
</protein>
<dbReference type="Proteomes" id="UP000252915">
    <property type="component" value="Unassembled WGS sequence"/>
</dbReference>
<comment type="caution">
    <text evidence="1">The sequence shown here is derived from an EMBL/GenBank/DDBJ whole genome shotgun (WGS) entry which is preliminary data.</text>
</comment>
<dbReference type="InterPro" id="IPR036291">
    <property type="entry name" value="NAD(P)-bd_dom_sf"/>
</dbReference>
<dbReference type="SUPFAM" id="SSF51735">
    <property type="entry name" value="NAD(P)-binding Rossmann-fold domains"/>
    <property type="match status" value="1"/>
</dbReference>